<dbReference type="PANTHER" id="PTHR42684">
    <property type="entry name" value="ADENOSYLMETHIONINE-8-AMINO-7-OXONONANOATE AMINOTRANSFERASE"/>
    <property type="match status" value="1"/>
</dbReference>
<gene>
    <name evidence="9" type="primary">bioA</name>
    <name evidence="10" type="ORF">EC574_05980</name>
</gene>
<keyword evidence="5 9" id="KW-0949">S-adenosyl-L-methionine</keyword>
<accession>A0A438ZH22</accession>
<evidence type="ECO:0000256" key="4">
    <source>
        <dbReference type="ARBA" id="ARBA00022679"/>
    </source>
</evidence>
<organism evidence="10 11">
    <name type="scientific">Helicobacter pylori</name>
    <name type="common">Campylobacter pylori</name>
    <dbReference type="NCBI Taxonomy" id="210"/>
    <lineage>
        <taxon>Bacteria</taxon>
        <taxon>Pseudomonadati</taxon>
        <taxon>Campylobacterota</taxon>
        <taxon>Epsilonproteobacteria</taxon>
        <taxon>Campylobacterales</taxon>
        <taxon>Helicobacteraceae</taxon>
        <taxon>Helicobacter</taxon>
    </lineage>
</organism>
<comment type="catalytic activity">
    <reaction evidence="8 9">
        <text>(8S)-8-amino-7-oxononanoate + S-adenosyl-L-methionine = S-adenosyl-4-methylsulfanyl-2-oxobutanoate + (7R,8S)-7,8-diammoniononanoate</text>
        <dbReference type="Rhea" id="RHEA:16861"/>
        <dbReference type="ChEBI" id="CHEBI:16490"/>
        <dbReference type="ChEBI" id="CHEBI:59789"/>
        <dbReference type="ChEBI" id="CHEBI:149468"/>
        <dbReference type="ChEBI" id="CHEBI:149469"/>
        <dbReference type="EC" id="2.6.1.62"/>
    </reaction>
</comment>
<keyword evidence="6 9" id="KW-0093">Biotin biosynthesis</keyword>
<dbReference type="PROSITE" id="PS00600">
    <property type="entry name" value="AA_TRANSFER_CLASS_3"/>
    <property type="match status" value="1"/>
</dbReference>
<sequence length="453" mass="51614">MNFQENLAALDLEYLWHPCSQMQEHQNFPIIPIKKAQGIYLYDFNDNAYMDLISSWWVNLFGHNNAYISQQLKNQIDNLEHVLLASFSHKPIITLSQRLCQLTHMDKCFYADNGSSCIEIALKMSYHAHFLKNQTRPKKLFLSLSNSYHGETLGALSVGDVKLYKDTYTPLLLKNLTTPVPKNDNEIENSLNALKRLLDEHSEEICAFIAEPLLQCAGNMHIYSAKYLKQAVLLCKQKDIHIIFDEIATGFGRTGSMFAYEQCGIEPDFLCLSKGISGGYLPLSTLLTHNEIYNQFYAPYEENKAFLHSHSYTGNALACACANATLDIFEKENVIEKNKALSGFIFNTLQNALKPLIEQQVVSDLRHLGMVFAFEVFIQTKERLSLAVFKKALKKGLLLRPLNNTIYLMPPYIITHEEVKKAVAGLVEILDELKKAESAFKNKIVKSLNWIKR</sequence>
<dbReference type="RefSeq" id="WP_127980716.1">
    <property type="nucleotide sequence ID" value="NZ_RJIC01000008.1"/>
</dbReference>
<dbReference type="Pfam" id="PF00202">
    <property type="entry name" value="Aminotran_3"/>
    <property type="match status" value="1"/>
</dbReference>
<feature type="binding site" evidence="9">
    <location>
        <position position="274"/>
    </location>
    <ligand>
        <name>substrate</name>
    </ligand>
</feature>
<comment type="subcellular location">
    <subcellularLocation>
        <location evidence="9">Cytoplasm</location>
    </subcellularLocation>
</comment>
<feature type="binding site" evidence="9">
    <location>
        <position position="309"/>
    </location>
    <ligand>
        <name>substrate</name>
    </ligand>
</feature>
<protein>
    <recommendedName>
        <fullName evidence="9">Adenosylmethionine-8-amino-7-oxononanoate aminotransferase</fullName>
        <ecNumber evidence="9">2.6.1.62</ecNumber>
    </recommendedName>
    <alternativeName>
        <fullName evidence="9">7,8-diamino-pelargonic acid aminotransferase</fullName>
        <shortName evidence="9">DAPA AT</shortName>
        <shortName evidence="9">DAPA aminotransferase</shortName>
    </alternativeName>
    <alternativeName>
        <fullName evidence="9">7,8-diaminononanoate synthase</fullName>
        <shortName evidence="9">DANS</shortName>
    </alternativeName>
    <alternativeName>
        <fullName evidence="9">Diaminopelargonic acid synthase</fullName>
    </alternativeName>
</protein>
<dbReference type="SUPFAM" id="SSF53383">
    <property type="entry name" value="PLP-dependent transferases"/>
    <property type="match status" value="1"/>
</dbReference>
<evidence type="ECO:0000256" key="1">
    <source>
        <dbReference type="ARBA" id="ARBA00001933"/>
    </source>
</evidence>
<dbReference type="CDD" id="cd00610">
    <property type="entry name" value="OAT_like"/>
    <property type="match status" value="1"/>
</dbReference>
<dbReference type="InterPro" id="IPR015421">
    <property type="entry name" value="PyrdxlP-dep_Trfase_major"/>
</dbReference>
<keyword evidence="3 9" id="KW-0032">Aminotransferase</keyword>
<dbReference type="UniPathway" id="UPA00078">
    <property type="reaction ID" value="UER00160"/>
</dbReference>
<dbReference type="EC" id="2.6.1.62" evidence="9"/>
<evidence type="ECO:0000256" key="7">
    <source>
        <dbReference type="ARBA" id="ARBA00022898"/>
    </source>
</evidence>
<proteinExistence type="inferred from homology"/>
<comment type="subunit">
    <text evidence="9">Homodimer.</text>
</comment>
<comment type="similarity">
    <text evidence="9">Belongs to the class-III pyridoxal-phosphate-dependent aminotransferase family. BioA subfamily.</text>
</comment>
<comment type="function">
    <text evidence="9">Catalyzes the transfer of the alpha-amino group from S-adenosyl-L-methionine (SAM) to 7-keto-8-aminopelargonic acid (KAPA) to form 7,8-diaminopelargonic acid (DAPA). It is the only aminotransferase known to utilize SAM as an amino donor.</text>
</comment>
<dbReference type="InterPro" id="IPR049704">
    <property type="entry name" value="Aminotrans_3_PPA_site"/>
</dbReference>
<dbReference type="InterPro" id="IPR005815">
    <property type="entry name" value="BioA"/>
</dbReference>
<dbReference type="EMBL" id="RJIC01000008">
    <property type="protein sequence ID" value="RVZ63218.1"/>
    <property type="molecule type" value="Genomic_DNA"/>
</dbReference>
<comment type="pathway">
    <text evidence="2 9">Cofactor biosynthesis; biotin biosynthesis; 7,8-diaminononanoate from 8-amino-7-oxononanoate (SAM route): step 1/1.</text>
</comment>
<feature type="site" description="Participates in the substrate recognition with KAPA and in a stacking interaction with the adenine ring of SAM" evidence="9">
    <location>
        <position position="19"/>
    </location>
</feature>
<feature type="binding site" evidence="9">
    <location>
        <position position="56"/>
    </location>
    <ligand>
        <name>substrate</name>
    </ligand>
</feature>
<evidence type="ECO:0000256" key="9">
    <source>
        <dbReference type="HAMAP-Rule" id="MF_00834"/>
    </source>
</evidence>
<dbReference type="GO" id="GO:0030170">
    <property type="term" value="F:pyridoxal phosphate binding"/>
    <property type="evidence" value="ECO:0007669"/>
    <property type="project" value="UniProtKB-UniRule"/>
</dbReference>
<dbReference type="InterPro" id="IPR015424">
    <property type="entry name" value="PyrdxlP-dep_Trfase"/>
</dbReference>
<dbReference type="InterPro" id="IPR005814">
    <property type="entry name" value="Aminotrans_3"/>
</dbReference>
<reference evidence="10 11" key="1">
    <citation type="submission" date="2018-10" db="EMBL/GenBank/DDBJ databases">
        <title>Genetic determinants and prediction of antibiotic resistance phenotypes in Helicobacter pylori.</title>
        <authorList>
            <person name="Wagner K."/>
        </authorList>
    </citation>
    <scope>NUCLEOTIDE SEQUENCE [LARGE SCALE GENOMIC DNA]</scope>
    <source>
        <strain evidence="10 11">ZH117</strain>
    </source>
</reference>
<dbReference type="GO" id="GO:0005737">
    <property type="term" value="C:cytoplasm"/>
    <property type="evidence" value="ECO:0007669"/>
    <property type="project" value="UniProtKB-SubCell"/>
</dbReference>
<evidence type="ECO:0000256" key="6">
    <source>
        <dbReference type="ARBA" id="ARBA00022756"/>
    </source>
</evidence>
<comment type="cofactor">
    <cofactor evidence="1 9">
        <name>pyridoxal 5'-phosphate</name>
        <dbReference type="ChEBI" id="CHEBI:597326"/>
    </cofactor>
</comment>
<dbReference type="NCBIfam" id="NF004624">
    <property type="entry name" value="PRK05964.1"/>
    <property type="match status" value="1"/>
</dbReference>
<dbReference type="InterPro" id="IPR015422">
    <property type="entry name" value="PyrdxlP-dep_Trfase_small"/>
</dbReference>
<dbReference type="GO" id="GO:0004015">
    <property type="term" value="F:adenosylmethionine-8-amino-7-oxononanoate transaminase activity"/>
    <property type="evidence" value="ECO:0007669"/>
    <property type="project" value="UniProtKB-UniRule"/>
</dbReference>
<keyword evidence="7 9" id="KW-0663">Pyridoxal phosphate</keyword>
<keyword evidence="9" id="KW-0963">Cytoplasm</keyword>
<feature type="modified residue" description="N6-(pyridoxal phosphate)lysine" evidence="9">
    <location>
        <position position="274"/>
    </location>
</feature>
<keyword evidence="4 9" id="KW-0808">Transferase</keyword>
<evidence type="ECO:0000313" key="10">
    <source>
        <dbReference type="EMBL" id="RVZ63218.1"/>
    </source>
</evidence>
<dbReference type="AlphaFoldDB" id="A0A438ZH22"/>
<dbReference type="NCBIfam" id="TIGR00508">
    <property type="entry name" value="bioA"/>
    <property type="match status" value="1"/>
</dbReference>
<feature type="binding site" evidence="9">
    <location>
        <position position="400"/>
    </location>
    <ligand>
        <name>substrate</name>
    </ligand>
</feature>
<dbReference type="PANTHER" id="PTHR42684:SF17">
    <property type="entry name" value="ADENOSYLMETHIONINE-8-AMINO-7-OXONONANOATE AMINOTRANSFERASE"/>
    <property type="match status" value="1"/>
</dbReference>
<evidence type="ECO:0000313" key="11">
    <source>
        <dbReference type="Proteomes" id="UP000288704"/>
    </source>
</evidence>
<dbReference type="HAMAP" id="MF_00834">
    <property type="entry name" value="BioA"/>
    <property type="match status" value="1"/>
</dbReference>
<dbReference type="Gene3D" id="3.90.1150.10">
    <property type="entry name" value="Aspartate Aminotransferase, domain 1"/>
    <property type="match status" value="1"/>
</dbReference>
<evidence type="ECO:0000256" key="3">
    <source>
        <dbReference type="ARBA" id="ARBA00022576"/>
    </source>
</evidence>
<dbReference type="GO" id="GO:0009102">
    <property type="term" value="P:biotin biosynthetic process"/>
    <property type="evidence" value="ECO:0007669"/>
    <property type="project" value="UniProtKB-UniRule"/>
</dbReference>
<evidence type="ECO:0000256" key="2">
    <source>
        <dbReference type="ARBA" id="ARBA00005063"/>
    </source>
</evidence>
<name>A0A438ZH22_HELPX</name>
<feature type="binding site" evidence="9">
    <location>
        <begin position="114"/>
        <end position="115"/>
    </location>
    <ligand>
        <name>pyridoxal 5'-phosphate</name>
        <dbReference type="ChEBI" id="CHEBI:597326"/>
    </ligand>
</feature>
<dbReference type="PIRSF" id="PIRSF000521">
    <property type="entry name" value="Transaminase_4ab_Lys_Orn"/>
    <property type="match status" value="1"/>
</dbReference>
<feature type="binding site" evidence="9">
    <location>
        <begin position="310"/>
        <end position="311"/>
    </location>
    <ligand>
        <name>pyridoxal 5'-phosphate</name>
        <dbReference type="ChEBI" id="CHEBI:597326"/>
    </ligand>
</feature>
<feature type="binding site" evidence="9">
    <location>
        <position position="148"/>
    </location>
    <ligand>
        <name>substrate</name>
    </ligand>
</feature>
<feature type="binding site" evidence="9">
    <location>
        <position position="245"/>
    </location>
    <ligand>
        <name>pyridoxal 5'-phosphate</name>
        <dbReference type="ChEBI" id="CHEBI:597326"/>
    </ligand>
</feature>
<comment type="caution">
    <text evidence="10">The sequence shown here is derived from an EMBL/GenBank/DDBJ whole genome shotgun (WGS) entry which is preliminary data.</text>
</comment>
<evidence type="ECO:0000256" key="8">
    <source>
        <dbReference type="ARBA" id="ARBA00048449"/>
    </source>
</evidence>
<evidence type="ECO:0000256" key="5">
    <source>
        <dbReference type="ARBA" id="ARBA00022691"/>
    </source>
</evidence>
<dbReference type="Proteomes" id="UP000288704">
    <property type="component" value="Unassembled WGS sequence"/>
</dbReference>
<dbReference type="Gene3D" id="3.40.640.10">
    <property type="entry name" value="Type I PLP-dependent aspartate aminotransferase-like (Major domain)"/>
    <property type="match status" value="1"/>
</dbReference>